<name>A0A699I866_TANCI</name>
<proteinExistence type="predicted"/>
<reference evidence="1" key="1">
    <citation type="journal article" date="2019" name="Sci. Rep.">
        <title>Draft genome of Tanacetum cinerariifolium, the natural source of mosquito coil.</title>
        <authorList>
            <person name="Yamashiro T."/>
            <person name="Shiraishi A."/>
            <person name="Satake H."/>
            <person name="Nakayama K."/>
        </authorList>
    </citation>
    <scope>NUCLEOTIDE SEQUENCE</scope>
</reference>
<dbReference type="AlphaFoldDB" id="A0A699I866"/>
<dbReference type="InterPro" id="IPR043502">
    <property type="entry name" value="DNA/RNA_pol_sf"/>
</dbReference>
<gene>
    <name evidence="1" type="ORF">Tci_491511</name>
</gene>
<dbReference type="PANTHER" id="PTHR24559">
    <property type="entry name" value="TRANSPOSON TY3-I GAG-POL POLYPROTEIN"/>
    <property type="match status" value="1"/>
</dbReference>
<evidence type="ECO:0000313" key="1">
    <source>
        <dbReference type="EMBL" id="GEZ19538.1"/>
    </source>
</evidence>
<dbReference type="EMBL" id="BKCJ010251084">
    <property type="protein sequence ID" value="GEZ19538.1"/>
    <property type="molecule type" value="Genomic_DNA"/>
</dbReference>
<keyword evidence="1" id="KW-0808">Transferase</keyword>
<dbReference type="SUPFAM" id="SSF56672">
    <property type="entry name" value="DNA/RNA polymerases"/>
    <property type="match status" value="1"/>
</dbReference>
<comment type="caution">
    <text evidence="1">The sequence shown here is derived from an EMBL/GenBank/DDBJ whole genome shotgun (WGS) entry which is preliminary data.</text>
</comment>
<dbReference type="InterPro" id="IPR053134">
    <property type="entry name" value="RNA-dir_DNA_polymerase"/>
</dbReference>
<dbReference type="Gene3D" id="3.10.10.10">
    <property type="entry name" value="HIV Type 1 Reverse Transcriptase, subunit A, domain 1"/>
    <property type="match status" value="1"/>
</dbReference>
<dbReference type="GO" id="GO:0003964">
    <property type="term" value="F:RNA-directed DNA polymerase activity"/>
    <property type="evidence" value="ECO:0007669"/>
    <property type="project" value="UniProtKB-KW"/>
</dbReference>
<accession>A0A699I866</accession>
<sequence length="369" mass="41584">MVLRGTHKTRVQWAEGEKRNDKVLEPELTQVVENFSDVFEVPYELPHKRNHDHIIPLIPGTPLVNIRPYMHPPIQKDAIEAMVKKLLESGVIKPSQSPFSSPIVMAPVLALPDFTKSFVVETDASGVDNVATDALSRAQNEGQLIASMVVTVPTALFTKIIASWTFDDSIQTLLQSLQNGKMAKKHYTWNNGQLLRKNKLVAQEFLDSVYKLHGLPISIASDRDKAVYGQPPPVHVPYLGGLSKVDAVDRTLEAREQAIKMIKSHLSRSQNMMKQQDDKRSDRILQIRDGLKPCKGNPQWTQSDELSSCNQEGLLEPEPIALLDRKMVKKHNVVVVYGLVQWSGRTKEDSTWEPLQELYAKFPFFAAYS</sequence>
<dbReference type="PANTHER" id="PTHR24559:SF450">
    <property type="entry name" value="RNA-DIRECTED DNA POLYMERASE HOMOLOG"/>
    <property type="match status" value="1"/>
</dbReference>
<keyword evidence="1" id="KW-0695">RNA-directed DNA polymerase</keyword>
<organism evidence="1">
    <name type="scientific">Tanacetum cinerariifolium</name>
    <name type="common">Dalmatian daisy</name>
    <name type="synonym">Chrysanthemum cinerariifolium</name>
    <dbReference type="NCBI Taxonomy" id="118510"/>
    <lineage>
        <taxon>Eukaryota</taxon>
        <taxon>Viridiplantae</taxon>
        <taxon>Streptophyta</taxon>
        <taxon>Embryophyta</taxon>
        <taxon>Tracheophyta</taxon>
        <taxon>Spermatophyta</taxon>
        <taxon>Magnoliopsida</taxon>
        <taxon>eudicotyledons</taxon>
        <taxon>Gunneridae</taxon>
        <taxon>Pentapetalae</taxon>
        <taxon>asterids</taxon>
        <taxon>campanulids</taxon>
        <taxon>Asterales</taxon>
        <taxon>Asteraceae</taxon>
        <taxon>Asteroideae</taxon>
        <taxon>Anthemideae</taxon>
        <taxon>Anthemidinae</taxon>
        <taxon>Tanacetum</taxon>
    </lineage>
</organism>
<keyword evidence="1" id="KW-0548">Nucleotidyltransferase</keyword>
<protein>
    <submittedName>
        <fullName evidence="1">Reverse transcriptase</fullName>
    </submittedName>
</protein>